<keyword evidence="3" id="KW-1185">Reference proteome</keyword>
<keyword evidence="1" id="KW-1133">Transmembrane helix</keyword>
<dbReference type="Proteomes" id="UP001365128">
    <property type="component" value="Unassembled WGS sequence"/>
</dbReference>
<dbReference type="Pfam" id="PF00067">
    <property type="entry name" value="p450"/>
    <property type="match status" value="1"/>
</dbReference>
<dbReference type="PRINTS" id="PR00463">
    <property type="entry name" value="EP450I"/>
</dbReference>
<dbReference type="CDD" id="cd11061">
    <property type="entry name" value="CYP67-like"/>
    <property type="match status" value="1"/>
</dbReference>
<dbReference type="EMBL" id="JBBPDW010000025">
    <property type="protein sequence ID" value="KAK7541374.1"/>
    <property type="molecule type" value="Genomic_DNA"/>
</dbReference>
<evidence type="ECO:0000313" key="2">
    <source>
        <dbReference type="EMBL" id="KAK7541374.1"/>
    </source>
</evidence>
<feature type="transmembrane region" description="Helical" evidence="1">
    <location>
        <begin position="71"/>
        <end position="97"/>
    </location>
</feature>
<dbReference type="PANTHER" id="PTHR24305">
    <property type="entry name" value="CYTOCHROME P450"/>
    <property type="match status" value="1"/>
</dbReference>
<feature type="transmembrane region" description="Helical" evidence="1">
    <location>
        <begin position="17"/>
        <end position="36"/>
    </location>
</feature>
<evidence type="ECO:0000313" key="3">
    <source>
        <dbReference type="Proteomes" id="UP001365128"/>
    </source>
</evidence>
<feature type="transmembrane region" description="Helical" evidence="1">
    <location>
        <begin position="48"/>
        <end position="65"/>
    </location>
</feature>
<proteinExistence type="predicted"/>
<dbReference type="SUPFAM" id="SSF48264">
    <property type="entry name" value="Cytochrome P450"/>
    <property type="match status" value="1"/>
</dbReference>
<dbReference type="InterPro" id="IPR050121">
    <property type="entry name" value="Cytochrome_P450_monoxygenase"/>
</dbReference>
<keyword evidence="1" id="KW-0472">Membrane</keyword>
<dbReference type="InterPro" id="IPR002401">
    <property type="entry name" value="Cyt_P450_E_grp-I"/>
</dbReference>
<dbReference type="InterPro" id="IPR036396">
    <property type="entry name" value="Cyt_P450_sf"/>
</dbReference>
<dbReference type="Gene3D" id="1.10.630.10">
    <property type="entry name" value="Cytochrome P450"/>
    <property type="match status" value="1"/>
</dbReference>
<organism evidence="2 3">
    <name type="scientific">Phyllosticta citricarpa</name>
    <dbReference type="NCBI Taxonomy" id="55181"/>
    <lineage>
        <taxon>Eukaryota</taxon>
        <taxon>Fungi</taxon>
        <taxon>Dikarya</taxon>
        <taxon>Ascomycota</taxon>
        <taxon>Pezizomycotina</taxon>
        <taxon>Dothideomycetes</taxon>
        <taxon>Dothideomycetes incertae sedis</taxon>
        <taxon>Botryosphaeriales</taxon>
        <taxon>Phyllostictaceae</taxon>
        <taxon>Phyllosticta</taxon>
    </lineage>
</organism>
<sequence>MNVTTSSSVHQNVDSPVPLAILSPWSGAVLGCLFYISTQYIELDHHAWFLIATYNGLVLTVTVFLSKFSQLGILAAAFRAVLFSWAILFGLFSCIIVQRLWLSPLKKYPGPFLARLTKFYTTYLQLKSGNQLYKDIKRLHEEYGDIVRTGPRELSILNPSAIPLIYGAKSKCTKSTFYSQYKVYAEEDHNVFALRNHQQHSWRRRKMDHGLSIKALNSYEPRLRAKVDLLLDQLSARQGQPINTTEWMSFFSFDAMGDVAYGRDFKMLAKGHGTIESRDGKEAKISQMHAAMKMVGVLSSVPWMIRMFAQTEMAGDYSVFMNWCKDTMREKQAALHPDQVPTDIASHLIMARETSEPAQRQTQTSLDEDSMLLIVAGSDTTSGALGNTMYYLTKHPRVYRKLQALVDEAFPNGDADWTYDEARKISYIDQICNESMRMKTPAPQGLMREVPAGGLQIEDEHIPAGTIVSVPTWALYHDPRVWKDPNSYQPERFEGVDVNSESVPFMPFLRGVYACPGKNLAYMEMRSVLSRLALRFDLAFAPGETGVAFDEGPMDTFTLMLPPLHLVLTERKKGN</sequence>
<keyword evidence="1" id="KW-0812">Transmembrane</keyword>
<comment type="caution">
    <text evidence="2">The sequence shown here is derived from an EMBL/GenBank/DDBJ whole genome shotgun (WGS) entry which is preliminary data.</text>
</comment>
<dbReference type="InterPro" id="IPR001128">
    <property type="entry name" value="Cyt_P450"/>
</dbReference>
<evidence type="ECO:0000256" key="1">
    <source>
        <dbReference type="SAM" id="Phobius"/>
    </source>
</evidence>
<accession>A0ABR1M1M5</accession>
<dbReference type="PANTHER" id="PTHR24305:SF78">
    <property type="entry name" value="P450, PUTATIVE (EUROFUNG)-RELATED"/>
    <property type="match status" value="1"/>
</dbReference>
<reference evidence="2 3" key="1">
    <citation type="submission" date="2024-04" db="EMBL/GenBank/DDBJ databases">
        <title>Phyllosticta paracitricarpa is synonymous to the EU quarantine fungus P. citricarpa based on phylogenomic analyses.</title>
        <authorList>
            <consortium name="Lawrence Berkeley National Laboratory"/>
            <person name="Van Ingen-Buijs V.A."/>
            <person name="Van Westerhoven A.C."/>
            <person name="Haridas S."/>
            <person name="Skiadas P."/>
            <person name="Martin F."/>
            <person name="Groenewald J.Z."/>
            <person name="Crous P.W."/>
            <person name="Seidl M.F."/>
        </authorList>
    </citation>
    <scope>NUCLEOTIDE SEQUENCE [LARGE SCALE GENOMIC DNA]</scope>
    <source>
        <strain evidence="2 3">CBS 122670</strain>
    </source>
</reference>
<gene>
    <name evidence="2" type="ORF">IWX46DRAFT_650874</name>
</gene>
<dbReference type="PRINTS" id="PR00385">
    <property type="entry name" value="P450"/>
</dbReference>
<protein>
    <submittedName>
        <fullName evidence="2">Cytochrome P450</fullName>
    </submittedName>
</protein>
<name>A0ABR1M1M5_9PEZI</name>